<reference evidence="4" key="2">
    <citation type="submission" date="2025-09" db="UniProtKB">
        <authorList>
            <consortium name="Ensembl"/>
        </authorList>
    </citation>
    <scope>IDENTIFICATION</scope>
</reference>
<sequence>MSNRGLCWEASHAGSWDRASGPQLNAQLGGWPSQVQSTKRPVRDITAPHAGYTYCGSGCYPGKGGTRVILPHLCKIPFVM</sequence>
<evidence type="ECO:0000313" key="4">
    <source>
        <dbReference type="Ensembl" id="ENSSOCP00000021339.1"/>
    </source>
</evidence>
<accession>A0A8D0FZC9</accession>
<name>A0A8D0FZC9_STROC</name>
<dbReference type="PANTHER" id="PTHR11060:SF0">
    <property type="entry name" value="PROTEIN MEMO1"/>
    <property type="match status" value="1"/>
</dbReference>
<dbReference type="PANTHER" id="PTHR11060">
    <property type="entry name" value="PROTEIN MEMO1"/>
    <property type="match status" value="1"/>
</dbReference>
<reference evidence="4" key="1">
    <citation type="submission" date="2025-08" db="UniProtKB">
        <authorList>
            <consortium name="Ensembl"/>
        </authorList>
    </citation>
    <scope>IDENTIFICATION</scope>
</reference>
<organism evidence="4 5">
    <name type="scientific">Strix occidentalis caurina</name>
    <name type="common">northern spotted owl</name>
    <dbReference type="NCBI Taxonomy" id="311401"/>
    <lineage>
        <taxon>Eukaryota</taxon>
        <taxon>Metazoa</taxon>
        <taxon>Chordata</taxon>
        <taxon>Craniata</taxon>
        <taxon>Vertebrata</taxon>
        <taxon>Euteleostomi</taxon>
        <taxon>Archelosauria</taxon>
        <taxon>Archosauria</taxon>
        <taxon>Dinosauria</taxon>
        <taxon>Saurischia</taxon>
        <taxon>Theropoda</taxon>
        <taxon>Coelurosauria</taxon>
        <taxon>Aves</taxon>
        <taxon>Neognathae</taxon>
        <taxon>Neoaves</taxon>
        <taxon>Telluraves</taxon>
        <taxon>Strigiformes</taxon>
        <taxon>Strigidae</taxon>
        <taxon>Strix</taxon>
    </lineage>
</organism>
<dbReference type="AlphaFoldDB" id="A0A8D0FZC9"/>
<dbReference type="InterPro" id="IPR002737">
    <property type="entry name" value="MEMO1_fam"/>
</dbReference>
<dbReference type="Proteomes" id="UP000694551">
    <property type="component" value="Unplaced"/>
</dbReference>
<proteinExistence type="inferred from homology"/>
<evidence type="ECO:0000256" key="3">
    <source>
        <dbReference type="ARBA" id="ARBA00030837"/>
    </source>
</evidence>
<dbReference type="Gene3D" id="3.40.830.10">
    <property type="entry name" value="LigB-like"/>
    <property type="match status" value="1"/>
</dbReference>
<protein>
    <recommendedName>
        <fullName evidence="2">Protein MEMO1</fullName>
    </recommendedName>
    <alternativeName>
        <fullName evidence="3">Mediator of ErbB2-driven cell motility 1</fullName>
    </alternativeName>
</protein>
<evidence type="ECO:0000313" key="5">
    <source>
        <dbReference type="Proteomes" id="UP000694551"/>
    </source>
</evidence>
<evidence type="ECO:0000256" key="2">
    <source>
        <dbReference type="ARBA" id="ARBA00016657"/>
    </source>
</evidence>
<keyword evidence="5" id="KW-1185">Reference proteome</keyword>
<comment type="similarity">
    <text evidence="1">Belongs to the MEMO1 family.</text>
</comment>
<dbReference type="Ensembl" id="ENSSOCT00000021871.1">
    <property type="protein sequence ID" value="ENSSOCP00000021339.1"/>
    <property type="gene ID" value="ENSSOCG00000015920.1"/>
</dbReference>
<evidence type="ECO:0000256" key="1">
    <source>
        <dbReference type="ARBA" id="ARBA00006315"/>
    </source>
</evidence>